<organism evidence="9 10">
    <name type="scientific">Botrytis elliptica</name>
    <dbReference type="NCBI Taxonomy" id="278938"/>
    <lineage>
        <taxon>Eukaryota</taxon>
        <taxon>Fungi</taxon>
        <taxon>Dikarya</taxon>
        <taxon>Ascomycota</taxon>
        <taxon>Pezizomycotina</taxon>
        <taxon>Leotiomycetes</taxon>
        <taxon>Helotiales</taxon>
        <taxon>Sclerotiniaceae</taxon>
        <taxon>Botrytis</taxon>
    </lineage>
</organism>
<dbReference type="FunFam" id="3.40.50.720:FF:000084">
    <property type="entry name" value="Short-chain dehydrogenase reductase"/>
    <property type="match status" value="1"/>
</dbReference>
<comment type="similarity">
    <text evidence="2">Belongs to the short-chain dehydrogenases/reductases (SDR) family.</text>
</comment>
<evidence type="ECO:0000256" key="3">
    <source>
        <dbReference type="ARBA" id="ARBA00022857"/>
    </source>
</evidence>
<dbReference type="PANTHER" id="PTHR24321:SF12">
    <property type="entry name" value="SHORT-CHAIN DEHYDROGENASE_REDUCTASE FAMILY, PUTATIVE (AFU_ORTHOLOGUE AFUA_5G14340)-RELATED"/>
    <property type="match status" value="1"/>
</dbReference>
<evidence type="ECO:0000256" key="7">
    <source>
        <dbReference type="ARBA" id="ARBA00069153"/>
    </source>
</evidence>
<evidence type="ECO:0000256" key="5">
    <source>
        <dbReference type="ARBA" id="ARBA00023026"/>
    </source>
</evidence>
<gene>
    <name evidence="9" type="ORF">BELL_0327g00050</name>
</gene>
<keyword evidence="4" id="KW-0560">Oxidoreductase</keyword>
<dbReference type="CDD" id="cd05233">
    <property type="entry name" value="SDR_c"/>
    <property type="match status" value="1"/>
</dbReference>
<evidence type="ECO:0000256" key="4">
    <source>
        <dbReference type="ARBA" id="ARBA00023002"/>
    </source>
</evidence>
<evidence type="ECO:0000256" key="6">
    <source>
        <dbReference type="ARBA" id="ARBA00068707"/>
    </source>
</evidence>
<sequence>MSFAKVTGVALVTDLIRLAADVLSQAAAGIGRETGYAFAEAGALTVVFADIDSEGAKTSAEKSKEFAANSQYQSFAIKVDVADAVSVQSMVDWMVEKFGRIDYVVHSAGLGATSLKPTSDVDIDNFDQIHSVNTRGTMLITRAVTKAMSTQEPLTTKGRHGDERTLGRGSIVHIASAFSYIAAPGMMAYVASKHAMMGIVKVAALDNAKYQIRINALCPTWVQTSMLERSIGRWKGLEAVIQKASPAGRAATAEELANVAVFMCSPSASYVNGSGLIVDAGMTVTAHI</sequence>
<dbReference type="InterPro" id="IPR020904">
    <property type="entry name" value="Sc_DH/Rdtase_CS"/>
</dbReference>
<dbReference type="Proteomes" id="UP000297229">
    <property type="component" value="Unassembled WGS sequence"/>
</dbReference>
<dbReference type="AlphaFoldDB" id="A0A4Z1JRG9"/>
<protein>
    <recommendedName>
        <fullName evidence="6">Short-chain dehydrogenase/reductase ABA4</fullName>
    </recommendedName>
    <alternativeName>
        <fullName evidence="8">Abscisic acid biosynthesis cluster protein 4</fullName>
    </alternativeName>
    <alternativeName>
        <fullName evidence="7">Short-chain dehydrogenase/reductase aba4</fullName>
    </alternativeName>
</protein>
<accession>A0A4Z1JRG9</accession>
<proteinExistence type="inferred from homology"/>
<evidence type="ECO:0000256" key="2">
    <source>
        <dbReference type="ARBA" id="ARBA00006484"/>
    </source>
</evidence>
<comment type="pathway">
    <text evidence="1">Hormone biosynthesis.</text>
</comment>
<name>A0A4Z1JRG9_9HELO</name>
<dbReference type="STRING" id="278938.A0A4Z1JRG9"/>
<dbReference type="PRINTS" id="PR00081">
    <property type="entry name" value="GDHRDH"/>
</dbReference>
<evidence type="ECO:0000313" key="9">
    <source>
        <dbReference type="EMBL" id="TGO73842.1"/>
    </source>
</evidence>
<dbReference type="Pfam" id="PF13561">
    <property type="entry name" value="adh_short_C2"/>
    <property type="match status" value="1"/>
</dbReference>
<dbReference type="SUPFAM" id="SSF51735">
    <property type="entry name" value="NAD(P)-binding Rossmann-fold domains"/>
    <property type="match status" value="1"/>
</dbReference>
<evidence type="ECO:0000313" key="10">
    <source>
        <dbReference type="Proteomes" id="UP000297229"/>
    </source>
</evidence>
<evidence type="ECO:0000256" key="1">
    <source>
        <dbReference type="ARBA" id="ARBA00004972"/>
    </source>
</evidence>
<dbReference type="Gene3D" id="3.40.50.720">
    <property type="entry name" value="NAD(P)-binding Rossmann-like Domain"/>
    <property type="match status" value="1"/>
</dbReference>
<keyword evidence="5" id="KW-0843">Virulence</keyword>
<dbReference type="GO" id="GO:0009688">
    <property type="term" value="P:abscisic acid biosynthetic process"/>
    <property type="evidence" value="ECO:0007669"/>
    <property type="project" value="UniProtKB-ARBA"/>
</dbReference>
<dbReference type="InterPro" id="IPR002347">
    <property type="entry name" value="SDR_fam"/>
</dbReference>
<comment type="caution">
    <text evidence="9">The sequence shown here is derived from an EMBL/GenBank/DDBJ whole genome shotgun (WGS) entry which is preliminary data.</text>
</comment>
<evidence type="ECO:0000256" key="8">
    <source>
        <dbReference type="ARBA" id="ARBA00074993"/>
    </source>
</evidence>
<dbReference type="PANTHER" id="PTHR24321">
    <property type="entry name" value="DEHYDROGENASES, SHORT CHAIN"/>
    <property type="match status" value="1"/>
</dbReference>
<reference evidence="9 10" key="1">
    <citation type="submission" date="2017-12" db="EMBL/GenBank/DDBJ databases">
        <title>Comparative genomics of Botrytis spp.</title>
        <authorList>
            <person name="Valero-Jimenez C.A."/>
            <person name="Tapia P."/>
            <person name="Veloso J."/>
            <person name="Silva-Moreno E."/>
            <person name="Staats M."/>
            <person name="Valdes J.H."/>
            <person name="Van Kan J.A.L."/>
        </authorList>
    </citation>
    <scope>NUCLEOTIDE SEQUENCE [LARGE SCALE GENOMIC DNA]</scope>
    <source>
        <strain evidence="9 10">Be9601</strain>
    </source>
</reference>
<keyword evidence="3" id="KW-0521">NADP</keyword>
<keyword evidence="10" id="KW-1185">Reference proteome</keyword>
<dbReference type="InterPro" id="IPR036291">
    <property type="entry name" value="NAD(P)-bd_dom_sf"/>
</dbReference>
<dbReference type="PRINTS" id="PR00080">
    <property type="entry name" value="SDRFAMILY"/>
</dbReference>
<dbReference type="GO" id="GO:0016491">
    <property type="term" value="F:oxidoreductase activity"/>
    <property type="evidence" value="ECO:0007669"/>
    <property type="project" value="UniProtKB-KW"/>
</dbReference>
<dbReference type="EMBL" id="PQXM01000325">
    <property type="protein sequence ID" value="TGO73842.1"/>
    <property type="molecule type" value="Genomic_DNA"/>
</dbReference>
<dbReference type="PROSITE" id="PS00061">
    <property type="entry name" value="ADH_SHORT"/>
    <property type="match status" value="1"/>
</dbReference>